<organism evidence="7 8">
    <name type="scientific">Pseudonocardia parietis</name>
    <dbReference type="NCBI Taxonomy" id="570936"/>
    <lineage>
        <taxon>Bacteria</taxon>
        <taxon>Bacillati</taxon>
        <taxon>Actinomycetota</taxon>
        <taxon>Actinomycetes</taxon>
        <taxon>Pseudonocardiales</taxon>
        <taxon>Pseudonocardiaceae</taxon>
        <taxon>Pseudonocardia</taxon>
    </lineage>
</organism>
<dbReference type="PROSITE" id="PS00557">
    <property type="entry name" value="FMN_HYDROXY_ACID_DH_1"/>
    <property type="match status" value="1"/>
</dbReference>
<keyword evidence="4 7" id="KW-0560">Oxidoreductase</keyword>
<evidence type="ECO:0000313" key="8">
    <source>
        <dbReference type="Proteomes" id="UP001519295"/>
    </source>
</evidence>
<dbReference type="InterPro" id="IPR008259">
    <property type="entry name" value="FMN_hydac_DH_AS"/>
</dbReference>
<comment type="cofactor">
    <cofactor evidence="1">
        <name>FMN</name>
        <dbReference type="ChEBI" id="CHEBI:58210"/>
    </cofactor>
</comment>
<evidence type="ECO:0000256" key="4">
    <source>
        <dbReference type="ARBA" id="ARBA00023002"/>
    </source>
</evidence>
<dbReference type="Proteomes" id="UP001519295">
    <property type="component" value="Unassembled WGS sequence"/>
</dbReference>
<evidence type="ECO:0000259" key="6">
    <source>
        <dbReference type="PROSITE" id="PS51349"/>
    </source>
</evidence>
<evidence type="ECO:0000256" key="3">
    <source>
        <dbReference type="ARBA" id="ARBA00022643"/>
    </source>
</evidence>
<comment type="similarity">
    <text evidence="5">Belongs to the FMN-dependent alpha-hydroxy acid dehydrogenase family.</text>
</comment>
<evidence type="ECO:0000256" key="1">
    <source>
        <dbReference type="ARBA" id="ARBA00001917"/>
    </source>
</evidence>
<dbReference type="SUPFAM" id="SSF51395">
    <property type="entry name" value="FMN-linked oxidoreductases"/>
    <property type="match status" value="1"/>
</dbReference>
<dbReference type="Pfam" id="PF01070">
    <property type="entry name" value="FMN_dh"/>
    <property type="match status" value="1"/>
</dbReference>
<proteinExistence type="inferred from homology"/>
<dbReference type="EMBL" id="JAGINU010000001">
    <property type="protein sequence ID" value="MBP2366180.1"/>
    <property type="molecule type" value="Genomic_DNA"/>
</dbReference>
<dbReference type="EC" id="1.1.2.3" evidence="7"/>
<dbReference type="Gene3D" id="3.20.20.70">
    <property type="entry name" value="Aldolase class I"/>
    <property type="match status" value="1"/>
</dbReference>
<gene>
    <name evidence="7" type="ORF">JOF36_001876</name>
</gene>
<dbReference type="CDD" id="cd02809">
    <property type="entry name" value="alpha_hydroxyacid_oxid_FMN"/>
    <property type="match status" value="1"/>
</dbReference>
<evidence type="ECO:0000256" key="2">
    <source>
        <dbReference type="ARBA" id="ARBA00022630"/>
    </source>
</evidence>
<dbReference type="PROSITE" id="PS51349">
    <property type="entry name" value="FMN_HYDROXY_ACID_DH_2"/>
    <property type="match status" value="1"/>
</dbReference>
<accession>A0ABS4VQI4</accession>
<protein>
    <submittedName>
        <fullName evidence="7">L-lactate dehydrogenase (Cytochrome)</fullName>
        <ecNumber evidence="7">1.1.2.3</ecNumber>
    </submittedName>
</protein>
<dbReference type="PANTHER" id="PTHR10578">
    <property type="entry name" value="S -2-HYDROXY-ACID OXIDASE-RELATED"/>
    <property type="match status" value="1"/>
</dbReference>
<dbReference type="InterPro" id="IPR013785">
    <property type="entry name" value="Aldolase_TIM"/>
</dbReference>
<dbReference type="GO" id="GO:0004460">
    <property type="term" value="F:L-lactate dehydrogenase (cytochrome) activity"/>
    <property type="evidence" value="ECO:0007669"/>
    <property type="project" value="UniProtKB-EC"/>
</dbReference>
<dbReference type="InterPro" id="IPR000262">
    <property type="entry name" value="FMN-dep_DH"/>
</dbReference>
<name>A0ABS4VQI4_9PSEU</name>
<sequence length="420" mass="44385">MNDVVRLLRDQVVGAARELPGAAVPATRAARRVAAAGSVAEVRSAARRALPGVIFDFVDGAAGDEHTARRNVADLAEWEFAPRAMVDVSAIDLSTEVLGRRIALPVLGAPSGLCGLVHHEGERALARGVTGAGSVYTLAAMSSYSIEEVAAAASGPLWFQTYLWRDRGLVRDLLDRARVAGYEALVVTVDVPRAATRDRDRRNGFGLPPRVTGRTVLDAARCPAWTWNFLRRPRISAGSVATGPLAVGDSVSIASYVDQQFDPSATWSDLEWLRAQWTGPLVVKGLLRAADAERAVDLGADAVVVSNHGGRQLDHVPSSIRCLPAVVDAVGDRAEVLLDGGIRRGVDVLKALALGARACLVGRPVVFGLGAGGAAGVGRVMTIFEQELRSALALLGCASVRDLDPSFLVRTLTTTSEVNR</sequence>
<dbReference type="PIRSF" id="PIRSF000138">
    <property type="entry name" value="Al-hdrx_acd_dh"/>
    <property type="match status" value="1"/>
</dbReference>
<dbReference type="InterPro" id="IPR012133">
    <property type="entry name" value="Alpha-hydoxy_acid_DH_FMN"/>
</dbReference>
<feature type="domain" description="FMN hydroxy acid dehydrogenase" evidence="6">
    <location>
        <begin position="31"/>
        <end position="413"/>
    </location>
</feature>
<evidence type="ECO:0000313" key="7">
    <source>
        <dbReference type="EMBL" id="MBP2366180.1"/>
    </source>
</evidence>
<evidence type="ECO:0000256" key="5">
    <source>
        <dbReference type="ARBA" id="ARBA00024042"/>
    </source>
</evidence>
<keyword evidence="3" id="KW-0288">FMN</keyword>
<dbReference type="RefSeq" id="WP_210026191.1">
    <property type="nucleotide sequence ID" value="NZ_JAGINU010000001.1"/>
</dbReference>
<keyword evidence="8" id="KW-1185">Reference proteome</keyword>
<dbReference type="PANTHER" id="PTHR10578:SF107">
    <property type="entry name" value="2-HYDROXYACID OXIDASE 1"/>
    <property type="match status" value="1"/>
</dbReference>
<keyword evidence="2" id="KW-0285">Flavoprotein</keyword>
<dbReference type="InterPro" id="IPR037396">
    <property type="entry name" value="FMN_HAD"/>
</dbReference>
<reference evidence="7 8" key="1">
    <citation type="submission" date="2021-03" db="EMBL/GenBank/DDBJ databases">
        <title>Sequencing the genomes of 1000 actinobacteria strains.</title>
        <authorList>
            <person name="Klenk H.-P."/>
        </authorList>
    </citation>
    <scope>NUCLEOTIDE SEQUENCE [LARGE SCALE GENOMIC DNA]</scope>
    <source>
        <strain evidence="7 8">DSM 45256</strain>
    </source>
</reference>
<comment type="caution">
    <text evidence="7">The sequence shown here is derived from an EMBL/GenBank/DDBJ whole genome shotgun (WGS) entry which is preliminary data.</text>
</comment>